<keyword evidence="4" id="KW-1185">Reference proteome</keyword>
<evidence type="ECO:0000313" key="3">
    <source>
        <dbReference type="Proteomes" id="UP000295684"/>
    </source>
</evidence>
<dbReference type="EMBL" id="SLWO01000001">
    <property type="protein sequence ID" value="TCO31125.1"/>
    <property type="molecule type" value="Genomic_DNA"/>
</dbReference>
<gene>
    <name evidence="2" type="ORF">EV200_101573</name>
    <name evidence="1" type="ORF">GCM10011413_04900</name>
</gene>
<reference evidence="1" key="1">
    <citation type="journal article" date="2014" name="Int. J. Syst. Evol. Microbiol.">
        <title>Complete genome of a new Firmicutes species belonging to the dominant human colonic microbiota ('Ruminococcus bicirculans') reveals two chromosomes and a selective capacity to utilize plant glucans.</title>
        <authorList>
            <consortium name="NISC Comparative Sequencing Program"/>
            <person name="Wegmann U."/>
            <person name="Louis P."/>
            <person name="Goesmann A."/>
            <person name="Henrissat B."/>
            <person name="Duncan S.H."/>
            <person name="Flint H.J."/>
        </authorList>
    </citation>
    <scope>NUCLEOTIDE SEQUENCE</scope>
    <source>
        <strain evidence="1">CGMCC 1.15644</strain>
    </source>
</reference>
<dbReference type="Proteomes" id="UP000295684">
    <property type="component" value="Unassembled WGS sequence"/>
</dbReference>
<protein>
    <recommendedName>
        <fullName evidence="5">Lipoprotein</fullName>
    </recommendedName>
</protein>
<organism evidence="2 3">
    <name type="scientific">Pedobacter psychrotolerans</name>
    <dbReference type="NCBI Taxonomy" id="1843235"/>
    <lineage>
        <taxon>Bacteria</taxon>
        <taxon>Pseudomonadati</taxon>
        <taxon>Bacteroidota</taxon>
        <taxon>Sphingobacteriia</taxon>
        <taxon>Sphingobacteriales</taxon>
        <taxon>Sphingobacteriaceae</taxon>
        <taxon>Pedobacter</taxon>
    </lineage>
</organism>
<proteinExistence type="predicted"/>
<reference evidence="2 3" key="3">
    <citation type="submission" date="2019-03" db="EMBL/GenBank/DDBJ databases">
        <title>Genomic Encyclopedia of Type Strains, Phase IV (KMG-IV): sequencing the most valuable type-strain genomes for metagenomic binning, comparative biology and taxonomic classification.</title>
        <authorList>
            <person name="Goeker M."/>
        </authorList>
    </citation>
    <scope>NUCLEOTIDE SEQUENCE [LARGE SCALE GENOMIC DNA]</scope>
    <source>
        <strain evidence="2 3">DSM 103236</strain>
    </source>
</reference>
<evidence type="ECO:0000313" key="1">
    <source>
        <dbReference type="EMBL" id="GGE42039.1"/>
    </source>
</evidence>
<dbReference type="OrthoDB" id="1256648at2"/>
<dbReference type="AlphaFoldDB" id="A0A4R2HMS6"/>
<accession>A0A4R2HMS6</accession>
<reference evidence="1" key="4">
    <citation type="submission" date="2024-05" db="EMBL/GenBank/DDBJ databases">
        <authorList>
            <person name="Sun Q."/>
            <person name="Zhou Y."/>
        </authorList>
    </citation>
    <scope>NUCLEOTIDE SEQUENCE</scope>
    <source>
        <strain evidence="1">CGMCC 1.15644</strain>
    </source>
</reference>
<comment type="caution">
    <text evidence="2">The sequence shown here is derived from an EMBL/GenBank/DDBJ whole genome shotgun (WGS) entry which is preliminary data.</text>
</comment>
<evidence type="ECO:0000313" key="4">
    <source>
        <dbReference type="Proteomes" id="UP000622648"/>
    </source>
</evidence>
<evidence type="ECO:0008006" key="5">
    <source>
        <dbReference type="Google" id="ProtNLM"/>
    </source>
</evidence>
<sequence>MIKLNIKIILVIGISLSLLISCREDSTDWTDGLCGIYVASKKGFWLEVNSDNVKVDDISFYFKNKKIIPQRRETGVGSVSFLLKLNLKLRDTLSFRYGKKDYKIYNFSNLKETVIDGSNHERITICRVSTAEINGIKIQDVHNNILSVEVD</sequence>
<dbReference type="RefSeq" id="WP_132529269.1">
    <property type="nucleotide sequence ID" value="NZ_BMJO01000001.1"/>
</dbReference>
<name>A0A4R2HMS6_9SPHI</name>
<dbReference type="EMBL" id="BMJO01000001">
    <property type="protein sequence ID" value="GGE42039.1"/>
    <property type="molecule type" value="Genomic_DNA"/>
</dbReference>
<evidence type="ECO:0000313" key="2">
    <source>
        <dbReference type="EMBL" id="TCO31125.1"/>
    </source>
</evidence>
<dbReference type="Proteomes" id="UP000622648">
    <property type="component" value="Unassembled WGS sequence"/>
</dbReference>
<reference evidence="4" key="2">
    <citation type="journal article" date="2019" name="Int. J. Syst. Evol. Microbiol.">
        <title>The Global Catalogue of Microorganisms (GCM) 10K type strain sequencing project: providing services to taxonomists for standard genome sequencing and annotation.</title>
        <authorList>
            <consortium name="The Broad Institute Genomics Platform"/>
            <consortium name="The Broad Institute Genome Sequencing Center for Infectious Disease"/>
            <person name="Wu L."/>
            <person name="Ma J."/>
        </authorList>
    </citation>
    <scope>NUCLEOTIDE SEQUENCE [LARGE SCALE GENOMIC DNA]</scope>
    <source>
        <strain evidence="4">CGMCC 1.15644</strain>
    </source>
</reference>
<dbReference type="PROSITE" id="PS51257">
    <property type="entry name" value="PROKAR_LIPOPROTEIN"/>
    <property type="match status" value="1"/>
</dbReference>